<dbReference type="Proteomes" id="UP000593565">
    <property type="component" value="Unassembled WGS sequence"/>
</dbReference>
<keyword evidence="2" id="KW-1185">Reference proteome</keyword>
<evidence type="ECO:0000313" key="1">
    <source>
        <dbReference type="EMBL" id="KAF4091003.1"/>
    </source>
</evidence>
<organism evidence="1 2">
    <name type="scientific">Ameiurus melas</name>
    <name type="common">Black bullhead</name>
    <name type="synonym">Silurus melas</name>
    <dbReference type="NCBI Taxonomy" id="219545"/>
    <lineage>
        <taxon>Eukaryota</taxon>
        <taxon>Metazoa</taxon>
        <taxon>Chordata</taxon>
        <taxon>Craniata</taxon>
        <taxon>Vertebrata</taxon>
        <taxon>Euteleostomi</taxon>
        <taxon>Actinopterygii</taxon>
        <taxon>Neopterygii</taxon>
        <taxon>Teleostei</taxon>
        <taxon>Ostariophysi</taxon>
        <taxon>Siluriformes</taxon>
        <taxon>Ictaluridae</taxon>
        <taxon>Ameiurus</taxon>
    </lineage>
</organism>
<dbReference type="AlphaFoldDB" id="A0A7J6B7D2"/>
<proteinExistence type="predicted"/>
<dbReference type="EMBL" id="JAAGNN010000003">
    <property type="protein sequence ID" value="KAF4091003.1"/>
    <property type="molecule type" value="Genomic_DNA"/>
</dbReference>
<sequence>MTRERNTTTAIGIRQTRLHFSSLQLSSFGEPVPNTASDFCSWLTEVEPDVVFCCCIPSTSRKPPLCRTKVLIAD</sequence>
<comment type="caution">
    <text evidence="1">The sequence shown here is derived from an EMBL/GenBank/DDBJ whole genome shotgun (WGS) entry which is preliminary data.</text>
</comment>
<reference evidence="1 2" key="1">
    <citation type="submission" date="2020-02" db="EMBL/GenBank/DDBJ databases">
        <title>A chromosome-scale genome assembly of the black bullhead catfish (Ameiurus melas).</title>
        <authorList>
            <person name="Wen M."/>
            <person name="Zham M."/>
            <person name="Cabau C."/>
            <person name="Klopp C."/>
            <person name="Donnadieu C."/>
            <person name="Roques C."/>
            <person name="Bouchez O."/>
            <person name="Lampietro C."/>
            <person name="Jouanno E."/>
            <person name="Herpin A."/>
            <person name="Louis A."/>
            <person name="Berthelot C."/>
            <person name="Parey E."/>
            <person name="Roest-Crollius H."/>
            <person name="Braasch I."/>
            <person name="Postlethwait J."/>
            <person name="Robinson-Rechavi M."/>
            <person name="Echchiki A."/>
            <person name="Begum T."/>
            <person name="Montfort J."/>
            <person name="Schartl M."/>
            <person name="Bobe J."/>
            <person name="Guiguen Y."/>
        </authorList>
    </citation>
    <scope>NUCLEOTIDE SEQUENCE [LARGE SCALE GENOMIC DNA]</scope>
    <source>
        <strain evidence="1">M_S1</strain>
        <tissue evidence="1">Blood</tissue>
    </source>
</reference>
<name>A0A7J6B7D2_AMEME</name>
<accession>A0A7J6B7D2</accession>
<protein>
    <submittedName>
        <fullName evidence="1">Uncharacterized protein</fullName>
    </submittedName>
</protein>
<evidence type="ECO:0000313" key="2">
    <source>
        <dbReference type="Proteomes" id="UP000593565"/>
    </source>
</evidence>
<gene>
    <name evidence="1" type="ORF">AMELA_G00032120</name>
</gene>